<proteinExistence type="predicted"/>
<dbReference type="SUPFAM" id="SSF55729">
    <property type="entry name" value="Acyl-CoA N-acyltransferases (Nat)"/>
    <property type="match status" value="1"/>
</dbReference>
<keyword evidence="2" id="KW-0012">Acyltransferase</keyword>
<evidence type="ECO:0000313" key="5">
    <source>
        <dbReference type="Proteomes" id="UP001206126"/>
    </source>
</evidence>
<name>A0ABT2DIM4_9BURK</name>
<gene>
    <name evidence="4" type="ORF">NX774_20480</name>
</gene>
<organism evidence="4 5">
    <name type="scientific">Massilia agilis</name>
    <dbReference type="NCBI Taxonomy" id="1811226"/>
    <lineage>
        <taxon>Bacteria</taxon>
        <taxon>Pseudomonadati</taxon>
        <taxon>Pseudomonadota</taxon>
        <taxon>Betaproteobacteria</taxon>
        <taxon>Burkholderiales</taxon>
        <taxon>Oxalobacteraceae</taxon>
        <taxon>Telluria group</taxon>
        <taxon>Massilia</taxon>
    </lineage>
</organism>
<reference evidence="4 5" key="1">
    <citation type="submission" date="2022-08" db="EMBL/GenBank/DDBJ databases">
        <title>Reclassification of Massilia species as members of the genera Telluria, Duganella, Pseudoduganella, Mokoshia gen. nov. and Zemynaea gen. nov. using orthogonal and non-orthogonal genome-based approaches.</title>
        <authorList>
            <person name="Bowman J.P."/>
        </authorList>
    </citation>
    <scope>NUCLEOTIDE SEQUENCE [LARGE SCALE GENOMIC DNA]</scope>
    <source>
        <strain evidence="4 5">JCM 31605</strain>
    </source>
</reference>
<protein>
    <submittedName>
        <fullName evidence="4">GNAT family N-acetyltransferase</fullName>
    </submittedName>
</protein>
<dbReference type="EMBL" id="JANUHB010000006">
    <property type="protein sequence ID" value="MCS0810306.1"/>
    <property type="molecule type" value="Genomic_DNA"/>
</dbReference>
<sequence length="149" mass="16321">MTYLFRQAGSSDIPAMSRIRLSVAENVLSDPTSITNAMYEDFLDRSGRGWVAESNGEIVAFCYANSTNASIWALFVRPDHEGQGLGKTLLGLAVDWLFSIGHERVELTTAANTRADRFYAAQGWVRQAAGASDVAYSLTRVGWALVPTR</sequence>
<feature type="domain" description="N-acetyltransferase" evidence="3">
    <location>
        <begin position="3"/>
        <end position="149"/>
    </location>
</feature>
<dbReference type="InterPro" id="IPR000182">
    <property type="entry name" value="GNAT_dom"/>
</dbReference>
<comment type="caution">
    <text evidence="4">The sequence shown here is derived from an EMBL/GenBank/DDBJ whole genome shotgun (WGS) entry which is preliminary data.</text>
</comment>
<dbReference type="PROSITE" id="PS51186">
    <property type="entry name" value="GNAT"/>
    <property type="match status" value="1"/>
</dbReference>
<dbReference type="Pfam" id="PF00583">
    <property type="entry name" value="Acetyltransf_1"/>
    <property type="match status" value="1"/>
</dbReference>
<keyword evidence="5" id="KW-1185">Reference proteome</keyword>
<accession>A0ABT2DIM4</accession>
<evidence type="ECO:0000313" key="4">
    <source>
        <dbReference type="EMBL" id="MCS0810306.1"/>
    </source>
</evidence>
<dbReference type="PANTHER" id="PTHR43877">
    <property type="entry name" value="AMINOALKYLPHOSPHONATE N-ACETYLTRANSFERASE-RELATED-RELATED"/>
    <property type="match status" value="1"/>
</dbReference>
<evidence type="ECO:0000256" key="1">
    <source>
        <dbReference type="ARBA" id="ARBA00022679"/>
    </source>
</evidence>
<evidence type="ECO:0000256" key="2">
    <source>
        <dbReference type="ARBA" id="ARBA00023315"/>
    </source>
</evidence>
<dbReference type="InterPro" id="IPR050832">
    <property type="entry name" value="Bact_Acetyltransf"/>
</dbReference>
<dbReference type="Gene3D" id="3.40.630.30">
    <property type="match status" value="1"/>
</dbReference>
<evidence type="ECO:0000259" key="3">
    <source>
        <dbReference type="PROSITE" id="PS51186"/>
    </source>
</evidence>
<dbReference type="InterPro" id="IPR016181">
    <property type="entry name" value="Acyl_CoA_acyltransferase"/>
</dbReference>
<dbReference type="Proteomes" id="UP001206126">
    <property type="component" value="Unassembled WGS sequence"/>
</dbReference>
<dbReference type="RefSeq" id="WP_258824137.1">
    <property type="nucleotide sequence ID" value="NZ_JANUHB010000006.1"/>
</dbReference>
<dbReference type="CDD" id="cd04301">
    <property type="entry name" value="NAT_SF"/>
    <property type="match status" value="1"/>
</dbReference>
<keyword evidence="1" id="KW-0808">Transferase</keyword>
<dbReference type="PANTHER" id="PTHR43877:SF1">
    <property type="entry name" value="ACETYLTRANSFERASE"/>
    <property type="match status" value="1"/>
</dbReference>